<reference evidence="3" key="1">
    <citation type="submission" date="2020-12" db="EMBL/GenBank/DDBJ databases">
        <title>WGS assembly of Carya illinoinensis cv. Pawnee.</title>
        <authorList>
            <person name="Platts A."/>
            <person name="Shu S."/>
            <person name="Wright S."/>
            <person name="Barry K."/>
            <person name="Edger P."/>
            <person name="Pires J.C."/>
            <person name="Schmutz J."/>
        </authorList>
    </citation>
    <scope>NUCLEOTIDE SEQUENCE</scope>
    <source>
        <tissue evidence="3">Leaf</tissue>
    </source>
</reference>
<feature type="transmembrane region" description="Helical" evidence="2">
    <location>
        <begin position="66"/>
        <end position="85"/>
    </location>
</feature>
<dbReference type="Proteomes" id="UP000811609">
    <property type="component" value="Chromosome 12"/>
</dbReference>
<comment type="subcellular location">
    <subcellularLocation>
        <location evidence="1">Membrane</location>
        <topology evidence="1">Multi-pass membrane protein</topology>
    </subcellularLocation>
</comment>
<proteinExistence type="predicted"/>
<dbReference type="InterPro" id="IPR008896">
    <property type="entry name" value="TIC214"/>
</dbReference>
<organism evidence="3 4">
    <name type="scientific">Carya illinoinensis</name>
    <name type="common">Pecan</name>
    <dbReference type="NCBI Taxonomy" id="32201"/>
    <lineage>
        <taxon>Eukaryota</taxon>
        <taxon>Viridiplantae</taxon>
        <taxon>Streptophyta</taxon>
        <taxon>Embryophyta</taxon>
        <taxon>Tracheophyta</taxon>
        <taxon>Spermatophyta</taxon>
        <taxon>Magnoliopsida</taxon>
        <taxon>eudicotyledons</taxon>
        <taxon>Gunneridae</taxon>
        <taxon>Pentapetalae</taxon>
        <taxon>rosids</taxon>
        <taxon>fabids</taxon>
        <taxon>Fagales</taxon>
        <taxon>Juglandaceae</taxon>
        <taxon>Carya</taxon>
    </lineage>
</organism>
<feature type="transmembrane region" description="Helical" evidence="2">
    <location>
        <begin position="91"/>
        <end position="109"/>
    </location>
</feature>
<keyword evidence="2" id="KW-0812">Transmembrane</keyword>
<gene>
    <name evidence="3" type="ORF">CIPAW_12G052500</name>
</gene>
<name>A0A8T1NN81_CARIL</name>
<comment type="caution">
    <text evidence="3">The sequence shown here is derived from an EMBL/GenBank/DDBJ whole genome shotgun (WGS) entry which is preliminary data.</text>
</comment>
<dbReference type="Pfam" id="PF05758">
    <property type="entry name" value="Ycf1"/>
    <property type="match status" value="1"/>
</dbReference>
<keyword evidence="2" id="KW-1133">Transmembrane helix</keyword>
<dbReference type="GO" id="GO:0016020">
    <property type="term" value="C:membrane"/>
    <property type="evidence" value="ECO:0007669"/>
    <property type="project" value="UniProtKB-SubCell"/>
</dbReference>
<dbReference type="AlphaFoldDB" id="A0A8T1NN81"/>
<protein>
    <submittedName>
        <fullName evidence="3">Uncharacterized protein</fullName>
    </submittedName>
</protein>
<accession>A0A8T1NN81</accession>
<keyword evidence="2" id="KW-0472">Membrane</keyword>
<sequence>MLGKVNHWSIRHVPRSTNNVAHVLAENVLYLYDEIIQLEDICPFEKSSYKNPEIAIEKKKGVFVMIFRYFILDNLISLCMKIINSVIMVELYYRFLTTFFTGPSYLFLLRANPKKYIDLSF</sequence>
<dbReference type="EMBL" id="CM031820">
    <property type="protein sequence ID" value="KAG6633506.1"/>
    <property type="molecule type" value="Genomic_DNA"/>
</dbReference>
<evidence type="ECO:0000256" key="1">
    <source>
        <dbReference type="ARBA" id="ARBA00004141"/>
    </source>
</evidence>
<evidence type="ECO:0000313" key="4">
    <source>
        <dbReference type="Proteomes" id="UP000811609"/>
    </source>
</evidence>
<evidence type="ECO:0000256" key="2">
    <source>
        <dbReference type="SAM" id="Phobius"/>
    </source>
</evidence>
<evidence type="ECO:0000313" key="3">
    <source>
        <dbReference type="EMBL" id="KAG6633506.1"/>
    </source>
</evidence>
<keyword evidence="4" id="KW-1185">Reference proteome</keyword>